<dbReference type="EMBL" id="CAADFR010000002">
    <property type="protein sequence ID" value="VFK36473.1"/>
    <property type="molecule type" value="Genomic_DNA"/>
</dbReference>
<evidence type="ECO:0000256" key="1">
    <source>
        <dbReference type="SAM" id="MobiDB-lite"/>
    </source>
</evidence>
<feature type="compositionally biased region" description="Basic and acidic residues" evidence="1">
    <location>
        <begin position="1585"/>
        <end position="1610"/>
    </location>
</feature>
<gene>
    <name evidence="3" type="ORF">BECKSD772E_GA0070983_100211</name>
    <name evidence="2" type="ORF">BECKSD772F_GA0070984_100211</name>
</gene>
<evidence type="ECO:0000313" key="3">
    <source>
        <dbReference type="EMBL" id="VFK39120.1"/>
    </source>
</evidence>
<sequence length="1610" mass="179343">MTTPTSLTVNGITIPKEDEKALFDAYRQDRDAYRQDRMEGIVAAAAVEFDVTIELYEPDRSAVWFGAGLTAGKEKILGASERASIARPAVFGKGIPVARVLYDKNKQRYEILKIDGDTMARSGAIDGTLDSLVYSILRQKWLDVTVGRLQNEVPHHTDRLRTLESDADPSDDDIRARLKEGGTLGENVQDELRWIGLNRPKSIKNIQKLIGHLKEEWQAKSKFSGELTGIGDYLARNKHLLLGREPQVMNAEGTGYDKLANWSQEKLNQLYARLQNDRLKILKHGYSGSKKWQEQEVYKDKLIKGSEDYKAIALAAILDDGKLDNERFRQVTTLMASVDPEKLKKRYMRLRGATEMDRLETELKAKFHQEGNSTSPLRRITEVGKYFSDERGDKLQFPYLKSLLETGQESASGRLALRLGLMYKGFNYKNLSESDKNEIRKLVMENPGELAGLADTDESGNLKASDDPLLAAAYDNLKKHHSGLLGDLKSTLSQSDQTAAIAGVDIARIGKTEIPEGPAKSLIGYMYNFTTGAERRHGDSLIIKTDTAPLKKKLLEWIKDCSHEDLLAFIDAGAAQKASKPPTPYQQAWALIDSQLKWGADRGDWRGYFVGMARARLLGQETEDIQAFFELEAFLKYKKSRGGLLGYWEKKDTLAKVLNTLSASPDWDPMARLADFVKTNPRLKDLRKYRDDPTEWLHDVLKDAGVDAEGREQVDLLLYAGGTYNGDEATDATRNIDNYLSLKRKAHRSFIGRDLKARGLSVENILTTVGKIKPGSLDHWLVRKDRELLLKIHKKLLEKYADDLKKRQRVWNNLHQALDLGKKWEWEELVADTERLDRLMPIPPSADELKAFKDRYKGSEKRKRLWSAKYALTYHLGKDQSLFNISDKKELLKVIYEGQLEGYQGDELVKILDGVDLKIRRGLEKDPPTMWTNHEKAAHALLKKFVVDGLEIGFGEFLSVAEGLFSNDYSAIDFAINDLPPEKSVKLWCSKSYGELRGWCDARLEKVLTLHRIEAGETGEPSEAAKNLKAEIAALDAKIRKHTFTIDDERKGQLKTLTRDGKAADFERKIKRKIGEAMLSEPEKFDDLNIPAFDLSRKAGTLLAETNVDYQHYLASGVGYHRLSSSGLESYAEMSGFMRNLWKTARSTATGTAEEREKEEEELLKSLKKSHESLLGSLDQWKDKQDEYTKRIVDIVDKTLTVAVGVALAATGVGGLALTIIGPIKAAAMAAAKKSVEAALSRQGDVLAQDALKEALVGAVASIPSAFASYNYGEGRKLADLINNRIASAAVKGQISSISKAIAGGVGNILAAGGSGDFDMSSQAFKKHILDNLQNYNITQPQIYQTVLGALSSELNQLATSGIKTGIINADEDASGEKSFKDLPEDKKAELTREFKPLQSLYASAYGMTISAKGHALLASSVNLSFPDAVEVDKNKIEEEKKRLVISNALVRELAAKGLRVDASFDYGDPEKLMEQIAKKMPGVAATPESFANDLKALKARFETEYPRVAAVAEKQAEEDRKALETDVTAMADGNAMKKTLEENKSDDRKALGSGGTAGDDARDIVARSLAARLYGKKDKKSKQNRKEIKKKVEAQWRQRREKKEKALAG</sequence>
<proteinExistence type="predicted"/>
<feature type="compositionally biased region" description="Basic and acidic residues" evidence="1">
    <location>
        <begin position="1541"/>
        <end position="1551"/>
    </location>
</feature>
<feature type="region of interest" description="Disordered" evidence="1">
    <location>
        <begin position="1576"/>
        <end position="1610"/>
    </location>
</feature>
<evidence type="ECO:0000313" key="2">
    <source>
        <dbReference type="EMBL" id="VFK36473.1"/>
    </source>
</evidence>
<protein>
    <submittedName>
        <fullName evidence="2">Uncharacterized protein</fullName>
    </submittedName>
</protein>
<name>A0A450Y4K6_9GAMM</name>
<dbReference type="EMBL" id="CAADFU010000002">
    <property type="protein sequence ID" value="VFK39120.1"/>
    <property type="molecule type" value="Genomic_DNA"/>
</dbReference>
<feature type="region of interest" description="Disordered" evidence="1">
    <location>
        <begin position="1541"/>
        <end position="1563"/>
    </location>
</feature>
<reference evidence="2" key="1">
    <citation type="submission" date="2019-02" db="EMBL/GenBank/DDBJ databases">
        <authorList>
            <person name="Gruber-Vodicka R. H."/>
            <person name="Seah K. B. B."/>
        </authorList>
    </citation>
    <scope>NUCLEOTIDE SEQUENCE</scope>
    <source>
        <strain evidence="3">BECK_S1320</strain>
        <strain evidence="2">BECK_S1321</strain>
    </source>
</reference>
<organism evidence="2">
    <name type="scientific">Candidatus Kentrum sp. SD</name>
    <dbReference type="NCBI Taxonomy" id="2126332"/>
    <lineage>
        <taxon>Bacteria</taxon>
        <taxon>Pseudomonadati</taxon>
        <taxon>Pseudomonadota</taxon>
        <taxon>Gammaproteobacteria</taxon>
        <taxon>Candidatus Kentrum</taxon>
    </lineage>
</organism>
<accession>A0A450Y4K6</accession>